<dbReference type="Proteomes" id="UP000255423">
    <property type="component" value="Unassembled WGS sequence"/>
</dbReference>
<dbReference type="Pfam" id="PF20582">
    <property type="entry name" value="UPF0758_N"/>
    <property type="match status" value="1"/>
</dbReference>
<dbReference type="PROSITE" id="PS01302">
    <property type="entry name" value="UPF0758"/>
    <property type="match status" value="1"/>
</dbReference>
<evidence type="ECO:0000313" key="8">
    <source>
        <dbReference type="EMBL" id="SUQ19678.1"/>
    </source>
</evidence>
<dbReference type="GO" id="GO:0046872">
    <property type="term" value="F:metal ion binding"/>
    <property type="evidence" value="ECO:0007669"/>
    <property type="project" value="UniProtKB-KW"/>
</dbReference>
<dbReference type="InterPro" id="IPR025657">
    <property type="entry name" value="RadC_JAB"/>
</dbReference>
<evidence type="ECO:0000313" key="9">
    <source>
        <dbReference type="Proteomes" id="UP000255423"/>
    </source>
</evidence>
<gene>
    <name evidence="8" type="ORF">SAMN05661053_0918</name>
</gene>
<dbReference type="NCBIfam" id="TIGR00608">
    <property type="entry name" value="radc"/>
    <property type="match status" value="1"/>
</dbReference>
<dbReference type="InterPro" id="IPR020891">
    <property type="entry name" value="UPF0758_CS"/>
</dbReference>
<dbReference type="GO" id="GO:0006508">
    <property type="term" value="P:proteolysis"/>
    <property type="evidence" value="ECO:0007669"/>
    <property type="project" value="UniProtKB-KW"/>
</dbReference>
<dbReference type="EMBL" id="UHJL01000001">
    <property type="protein sequence ID" value="SUQ19678.1"/>
    <property type="molecule type" value="Genomic_DNA"/>
</dbReference>
<feature type="domain" description="MPN" evidence="7">
    <location>
        <begin position="105"/>
        <end position="226"/>
    </location>
</feature>
<reference evidence="8 9" key="1">
    <citation type="submission" date="2017-08" db="EMBL/GenBank/DDBJ databases">
        <authorList>
            <person name="de Groot N.N."/>
        </authorList>
    </citation>
    <scope>NUCLEOTIDE SEQUENCE [LARGE SCALE GENOMIC DNA]</scope>
    <source>
        <strain evidence="8 9">HM2</strain>
    </source>
</reference>
<dbReference type="PROSITE" id="PS50249">
    <property type="entry name" value="MPN"/>
    <property type="match status" value="1"/>
</dbReference>
<protein>
    <submittedName>
        <fullName evidence="8">DNA repair protein RadC</fullName>
    </submittedName>
</protein>
<sequence length="234" mass="25934">MMIHNQLALFARPDFNLMPREKMERAGVGALSNEELLAIILGSGSHECSVFELSKRLSDFLSTETSVPTLERLKQIRGLGKVKAAQILACLELSGRFILSDKAIPVAVPEDVLSRVSYMKYESQEHLVVISLNSANYIIRVHELTTGLVNQTPVHPREAFALAIEDRAVSVIFVHNHPSGSLEPSPEDMSITRVLCASGKILQIPVLDHIIIGKSGFTSLCRCYPEIFESTFYK</sequence>
<keyword evidence="5" id="KW-0482">Metalloprotease</keyword>
<accession>A0A380RVW3</accession>
<keyword evidence="3" id="KW-0378">Hydrolase</keyword>
<dbReference type="AlphaFoldDB" id="A0A380RVW3"/>
<evidence type="ECO:0000256" key="1">
    <source>
        <dbReference type="ARBA" id="ARBA00022670"/>
    </source>
</evidence>
<dbReference type="GO" id="GO:0008237">
    <property type="term" value="F:metallopeptidase activity"/>
    <property type="evidence" value="ECO:0007669"/>
    <property type="project" value="UniProtKB-KW"/>
</dbReference>
<comment type="similarity">
    <text evidence="6">Belongs to the UPF0758 family.</text>
</comment>
<dbReference type="InterPro" id="IPR046778">
    <property type="entry name" value="UPF0758_N"/>
</dbReference>
<evidence type="ECO:0000256" key="6">
    <source>
        <dbReference type="RuleBase" id="RU003797"/>
    </source>
</evidence>
<dbReference type="PANTHER" id="PTHR30471:SF3">
    <property type="entry name" value="UPF0758 PROTEIN YEES-RELATED"/>
    <property type="match status" value="1"/>
</dbReference>
<proteinExistence type="inferred from homology"/>
<organism evidence="8 9">
    <name type="scientific">Fibrobacter succinogenes</name>
    <name type="common">Bacteroides succinogenes</name>
    <dbReference type="NCBI Taxonomy" id="833"/>
    <lineage>
        <taxon>Bacteria</taxon>
        <taxon>Pseudomonadati</taxon>
        <taxon>Fibrobacterota</taxon>
        <taxon>Fibrobacteria</taxon>
        <taxon>Fibrobacterales</taxon>
        <taxon>Fibrobacteraceae</taxon>
        <taxon>Fibrobacter</taxon>
    </lineage>
</organism>
<keyword evidence="4" id="KW-0862">Zinc</keyword>
<dbReference type="CDD" id="cd08071">
    <property type="entry name" value="MPN_DUF2466"/>
    <property type="match status" value="1"/>
</dbReference>
<evidence type="ECO:0000256" key="2">
    <source>
        <dbReference type="ARBA" id="ARBA00022723"/>
    </source>
</evidence>
<evidence type="ECO:0000259" key="7">
    <source>
        <dbReference type="PROSITE" id="PS50249"/>
    </source>
</evidence>
<evidence type="ECO:0000256" key="5">
    <source>
        <dbReference type="ARBA" id="ARBA00023049"/>
    </source>
</evidence>
<dbReference type="Gene3D" id="3.40.140.10">
    <property type="entry name" value="Cytidine Deaminase, domain 2"/>
    <property type="match status" value="1"/>
</dbReference>
<dbReference type="SUPFAM" id="SSF102712">
    <property type="entry name" value="JAB1/MPN domain"/>
    <property type="match status" value="1"/>
</dbReference>
<dbReference type="InterPro" id="IPR037518">
    <property type="entry name" value="MPN"/>
</dbReference>
<keyword evidence="2" id="KW-0479">Metal-binding</keyword>
<dbReference type="PANTHER" id="PTHR30471">
    <property type="entry name" value="DNA REPAIR PROTEIN RADC"/>
    <property type="match status" value="1"/>
</dbReference>
<dbReference type="RefSeq" id="WP_233138388.1">
    <property type="nucleotide sequence ID" value="NZ_UHJL01000001.1"/>
</dbReference>
<dbReference type="NCBIfam" id="NF000642">
    <property type="entry name" value="PRK00024.1"/>
    <property type="match status" value="1"/>
</dbReference>
<name>A0A380RVW3_FIBSU</name>
<evidence type="ECO:0000256" key="3">
    <source>
        <dbReference type="ARBA" id="ARBA00022801"/>
    </source>
</evidence>
<evidence type="ECO:0000256" key="4">
    <source>
        <dbReference type="ARBA" id="ARBA00022833"/>
    </source>
</evidence>
<dbReference type="InterPro" id="IPR001405">
    <property type="entry name" value="UPF0758"/>
</dbReference>
<dbReference type="Pfam" id="PF04002">
    <property type="entry name" value="RadC"/>
    <property type="match status" value="1"/>
</dbReference>
<keyword evidence="1" id="KW-0645">Protease</keyword>